<dbReference type="PANTHER" id="PTHR43280">
    <property type="entry name" value="ARAC-FAMILY TRANSCRIPTIONAL REGULATOR"/>
    <property type="match status" value="1"/>
</dbReference>
<proteinExistence type="predicted"/>
<dbReference type="GO" id="GO:0003700">
    <property type="term" value="F:DNA-binding transcription factor activity"/>
    <property type="evidence" value="ECO:0007669"/>
    <property type="project" value="InterPro"/>
</dbReference>
<feature type="domain" description="HTH araC/xylS-type" evidence="4">
    <location>
        <begin position="71"/>
        <end position="175"/>
    </location>
</feature>
<dbReference type="Proteomes" id="UP000029644">
    <property type="component" value="Unassembled WGS sequence"/>
</dbReference>
<dbReference type="EMBL" id="BBNQ01000003">
    <property type="protein sequence ID" value="GAL61510.1"/>
    <property type="molecule type" value="Genomic_DNA"/>
</dbReference>
<dbReference type="PROSITE" id="PS01124">
    <property type="entry name" value="HTH_ARAC_FAMILY_2"/>
    <property type="match status" value="1"/>
</dbReference>
<evidence type="ECO:0000256" key="2">
    <source>
        <dbReference type="ARBA" id="ARBA00023125"/>
    </source>
</evidence>
<keyword evidence="2" id="KW-0238">DNA-binding</keyword>
<evidence type="ECO:0000259" key="4">
    <source>
        <dbReference type="PROSITE" id="PS01124"/>
    </source>
</evidence>
<dbReference type="PANTHER" id="PTHR43280:SF2">
    <property type="entry name" value="HTH-TYPE TRANSCRIPTIONAL REGULATOR EXSA"/>
    <property type="match status" value="1"/>
</dbReference>
<accession>A0A090V9L8</accession>
<keyword evidence="3" id="KW-0804">Transcription</keyword>
<dbReference type="InterPro" id="IPR018060">
    <property type="entry name" value="HTH_AraC"/>
</dbReference>
<dbReference type="Gene3D" id="1.10.10.60">
    <property type="entry name" value="Homeodomain-like"/>
    <property type="match status" value="1"/>
</dbReference>
<comment type="caution">
    <text evidence="5">The sequence shown here is derived from an EMBL/GenBank/DDBJ whole genome shotgun (WGS) entry which is preliminary data.</text>
</comment>
<reference evidence="5 6" key="1">
    <citation type="journal article" date="2014" name="Genome Announc.">
        <title>Draft Genome Sequences of Marine Flavobacterium Algibacter lectus Strains SS8 and NR4.</title>
        <authorList>
            <person name="Takatani N."/>
            <person name="Nakanishi M."/>
            <person name="Meirelles P."/>
            <person name="Mino S."/>
            <person name="Suda W."/>
            <person name="Oshima K."/>
            <person name="Hattori M."/>
            <person name="Ohkuma M."/>
            <person name="Hosokawa M."/>
            <person name="Miyashita K."/>
            <person name="Thompson F.L."/>
            <person name="Niwa A."/>
            <person name="Sawabe T."/>
            <person name="Sawabe T."/>
        </authorList>
    </citation>
    <scope>NUCLEOTIDE SEQUENCE [LARGE SCALE GENOMIC DNA]</scope>
    <source>
        <strain evidence="5 6">JCM 19300</strain>
    </source>
</reference>
<dbReference type="InterPro" id="IPR018062">
    <property type="entry name" value="HTH_AraC-typ_CS"/>
</dbReference>
<organism evidence="5 6">
    <name type="scientific">Algibacter lectus</name>
    <dbReference type="NCBI Taxonomy" id="221126"/>
    <lineage>
        <taxon>Bacteria</taxon>
        <taxon>Pseudomonadati</taxon>
        <taxon>Bacteroidota</taxon>
        <taxon>Flavobacteriia</taxon>
        <taxon>Flavobacteriales</taxon>
        <taxon>Flavobacteriaceae</taxon>
        <taxon>Algibacter</taxon>
    </lineage>
</organism>
<dbReference type="InterPro" id="IPR009057">
    <property type="entry name" value="Homeodomain-like_sf"/>
</dbReference>
<dbReference type="PROSITE" id="PS00041">
    <property type="entry name" value="HTH_ARAC_FAMILY_1"/>
    <property type="match status" value="1"/>
</dbReference>
<dbReference type="AlphaFoldDB" id="A0A090V9L8"/>
<keyword evidence="1" id="KW-0805">Transcription regulation</keyword>
<dbReference type="Pfam" id="PF12833">
    <property type="entry name" value="HTH_18"/>
    <property type="match status" value="1"/>
</dbReference>
<dbReference type="SUPFAM" id="SSF46689">
    <property type="entry name" value="Homeodomain-like"/>
    <property type="match status" value="1"/>
</dbReference>
<dbReference type="OrthoDB" id="952277at2"/>
<dbReference type="GO" id="GO:0043565">
    <property type="term" value="F:sequence-specific DNA binding"/>
    <property type="evidence" value="ECO:0007669"/>
    <property type="project" value="InterPro"/>
</dbReference>
<evidence type="ECO:0000313" key="6">
    <source>
        <dbReference type="Proteomes" id="UP000029644"/>
    </source>
</evidence>
<sequence length="191" mass="21960">MKINIKFDYTFICKAVLHEQLEALGLEYKLNNLGEVEFQKKLSALEIENVKEAFNKYGIEILANPQNVLVERIKDVITELISDPEKSRKYNVSSYLADELNYSYAHLSSVFSEITYSSIENFIILKKIDLAKHLIIHEDFTLTEIAHQLNYSSVAHLSAQFKKTTGLTLLLFSALLKNDKKLNNKTIELCR</sequence>
<name>A0A090V9L8_9FLAO</name>
<evidence type="ECO:0000313" key="5">
    <source>
        <dbReference type="EMBL" id="GAL61510.1"/>
    </source>
</evidence>
<dbReference type="SMART" id="SM00342">
    <property type="entry name" value="HTH_ARAC"/>
    <property type="match status" value="1"/>
</dbReference>
<evidence type="ECO:0000256" key="3">
    <source>
        <dbReference type="ARBA" id="ARBA00023163"/>
    </source>
</evidence>
<evidence type="ECO:0000256" key="1">
    <source>
        <dbReference type="ARBA" id="ARBA00023015"/>
    </source>
</evidence>
<gene>
    <name evidence="5" type="ORF">JCM19300_1333</name>
</gene>
<protein>
    <submittedName>
        <fullName evidence="5">Transcriptional regulator</fullName>
    </submittedName>
</protein>
<dbReference type="RefSeq" id="WP_042503378.1">
    <property type="nucleotide sequence ID" value="NZ_BBNQ01000003.1"/>
</dbReference>